<dbReference type="PANTHER" id="PTHR43741">
    <property type="entry name" value="FMN-DEPENDENT NADH-AZOREDUCTASE 1"/>
    <property type="match status" value="1"/>
</dbReference>
<dbReference type="InterPro" id="IPR050104">
    <property type="entry name" value="FMN-dep_NADH:Q_OxRdtase_AzoR1"/>
</dbReference>
<sequence>MSILMITASPQPKGALQNLCQHFLNGVAATNQAVKQFDVGQEPLPPLTVNEDGNFIPPSTRTKELMTAISEADILVFATPVYLYGMTAQLKAVIDHLVTWPGAIGKDKTAILIADSPNENFDQIKSEFKAIFTHFDWTFGGQILAAKVPDQPDADLRFYPQIAEELGKTV</sequence>
<gene>
    <name evidence="2" type="ORF">H5993_00035</name>
</gene>
<dbReference type="InterPro" id="IPR029039">
    <property type="entry name" value="Flavoprotein-like_sf"/>
</dbReference>
<dbReference type="Gene3D" id="3.40.50.360">
    <property type="match status" value="1"/>
</dbReference>
<protein>
    <submittedName>
        <fullName evidence="2">NAD(P)H-dependent oxidoreductase</fullName>
    </submittedName>
</protein>
<dbReference type="RefSeq" id="WP_180870825.1">
    <property type="nucleotide sequence ID" value="NZ_JACJJQ010000001.1"/>
</dbReference>
<comment type="caution">
    <text evidence="2">The sequence shown here is derived from an EMBL/GenBank/DDBJ whole genome shotgun (WGS) entry which is preliminary data.</text>
</comment>
<dbReference type="Proteomes" id="UP000776629">
    <property type="component" value="Unassembled WGS sequence"/>
</dbReference>
<dbReference type="Pfam" id="PF03358">
    <property type="entry name" value="FMN_red"/>
    <property type="match status" value="1"/>
</dbReference>
<accession>A0ABS2EM90</accession>
<proteinExistence type="predicted"/>
<evidence type="ECO:0000313" key="3">
    <source>
        <dbReference type="Proteomes" id="UP000776629"/>
    </source>
</evidence>
<organism evidence="2 3">
    <name type="scientific">Limosilactobacillus alvi</name>
    <dbReference type="NCBI Taxonomy" id="990412"/>
    <lineage>
        <taxon>Bacteria</taxon>
        <taxon>Bacillati</taxon>
        <taxon>Bacillota</taxon>
        <taxon>Bacilli</taxon>
        <taxon>Lactobacillales</taxon>
        <taxon>Lactobacillaceae</taxon>
        <taxon>Limosilactobacillus</taxon>
    </lineage>
</organism>
<dbReference type="SUPFAM" id="SSF52218">
    <property type="entry name" value="Flavoproteins"/>
    <property type="match status" value="1"/>
</dbReference>
<name>A0ABS2EM90_9LACO</name>
<dbReference type="InterPro" id="IPR005025">
    <property type="entry name" value="FMN_Rdtase-like_dom"/>
</dbReference>
<evidence type="ECO:0000313" key="2">
    <source>
        <dbReference type="EMBL" id="MBM6753157.1"/>
    </source>
</evidence>
<reference evidence="2 3" key="1">
    <citation type="journal article" date="2021" name="Sci. Rep.">
        <title>The distribution of antibiotic resistance genes in chicken gut microbiota commensals.</title>
        <authorList>
            <person name="Juricova H."/>
            <person name="Matiasovicova J."/>
            <person name="Kubasova T."/>
            <person name="Cejkova D."/>
            <person name="Rychlik I."/>
        </authorList>
    </citation>
    <scope>NUCLEOTIDE SEQUENCE [LARGE SCALE GENOMIC DNA]</scope>
    <source>
        <strain evidence="2 3">An810</strain>
    </source>
</reference>
<evidence type="ECO:0000259" key="1">
    <source>
        <dbReference type="Pfam" id="PF03358"/>
    </source>
</evidence>
<keyword evidence="3" id="KW-1185">Reference proteome</keyword>
<dbReference type="PANTHER" id="PTHR43741:SF4">
    <property type="entry name" value="FMN-DEPENDENT NADH:QUINONE OXIDOREDUCTASE"/>
    <property type="match status" value="1"/>
</dbReference>
<feature type="domain" description="NADPH-dependent FMN reductase-like" evidence="1">
    <location>
        <begin position="1"/>
        <end position="137"/>
    </location>
</feature>
<dbReference type="EMBL" id="JACJJQ010000001">
    <property type="protein sequence ID" value="MBM6753157.1"/>
    <property type="molecule type" value="Genomic_DNA"/>
</dbReference>